<comment type="caution">
    <text evidence="1">The sequence shown here is derived from an EMBL/GenBank/DDBJ whole genome shotgun (WGS) entry which is preliminary data.</text>
</comment>
<reference evidence="1" key="1">
    <citation type="submission" date="2020-04" db="EMBL/GenBank/DDBJ databases">
        <title>Deep metagenomics examines the oral microbiome during advanced dental caries in children, revealing novel taxa and co-occurrences with host molecules.</title>
        <authorList>
            <person name="Baker J.L."/>
            <person name="Morton J.T."/>
            <person name="Dinis M."/>
            <person name="Alvarez R."/>
            <person name="Tran N.C."/>
            <person name="Knight R."/>
            <person name="Edlund A."/>
        </authorList>
    </citation>
    <scope>NUCLEOTIDE SEQUENCE</scope>
    <source>
        <strain evidence="1">JCVI_25_bin.9</strain>
    </source>
</reference>
<organism evidence="1 2">
    <name type="scientific">Prevotella histicola</name>
    <dbReference type="NCBI Taxonomy" id="470565"/>
    <lineage>
        <taxon>Bacteria</taxon>
        <taxon>Pseudomonadati</taxon>
        <taxon>Bacteroidota</taxon>
        <taxon>Bacteroidia</taxon>
        <taxon>Bacteroidales</taxon>
        <taxon>Prevotellaceae</taxon>
        <taxon>Prevotella</taxon>
    </lineage>
</organism>
<protein>
    <submittedName>
        <fullName evidence="1">Uncharacterized protein</fullName>
    </submittedName>
</protein>
<evidence type="ECO:0000313" key="1">
    <source>
        <dbReference type="EMBL" id="MBF1414319.1"/>
    </source>
</evidence>
<dbReference type="EMBL" id="JABZSQ010000018">
    <property type="protein sequence ID" value="MBF1414319.1"/>
    <property type="molecule type" value="Genomic_DNA"/>
</dbReference>
<dbReference type="AlphaFoldDB" id="A0A930N689"/>
<proteinExistence type="predicted"/>
<evidence type="ECO:0000313" key="2">
    <source>
        <dbReference type="Proteomes" id="UP000757461"/>
    </source>
</evidence>
<sequence length="56" mass="6386">MIFHLLIKTPLSQAACPPIAEMLCAFCRPKAIRTLYMYANWLCFICALCEKTTHPP</sequence>
<dbReference type="Proteomes" id="UP000757461">
    <property type="component" value="Unassembled WGS sequence"/>
</dbReference>
<gene>
    <name evidence="1" type="ORF">HXN33_01940</name>
</gene>
<accession>A0A930N689</accession>
<name>A0A930N689_9BACT</name>